<sequence length="289" mass="32623">MPHKRFYVRVKLHLHALTCPGVWLCSHGYMEATVKTLGYYFRTGAMDPHFPMLCHDQFTMEGYFKNSSSLEELRKLLAAEQLEITLWQNGRRLAYFVGQLVDVVQPTVPRLSCAHSGNVQLLMKATPAFPGILAPKVELSAQVTTDDRQFRKSSVGDIRSLEDKDALIAIDRPGNRHIDSRCLSRLELRRKQQTVCHAKETNCYLAGCSCAKSMSTTSYSPIQNRRLSNSSSLISSNSFTMSQDSSASDCHHSCETADIVSDADEHQRNCNICQAYSRVFDRLKNHNIK</sequence>
<dbReference type="RefSeq" id="XP_030386974.1">
    <property type="nucleotide sequence ID" value="XM_030531114.1"/>
</dbReference>
<organism evidence="4 5">
    <name type="scientific">Drosophila lebanonensis</name>
    <name type="common">Fruit fly</name>
    <name type="synonym">Scaptodrosophila lebanonensis</name>
    <dbReference type="NCBI Taxonomy" id="7225"/>
    <lineage>
        <taxon>Eukaryota</taxon>
        <taxon>Metazoa</taxon>
        <taxon>Ecdysozoa</taxon>
        <taxon>Arthropoda</taxon>
        <taxon>Hexapoda</taxon>
        <taxon>Insecta</taxon>
        <taxon>Pterygota</taxon>
        <taxon>Neoptera</taxon>
        <taxon>Endopterygota</taxon>
        <taxon>Diptera</taxon>
        <taxon>Brachycera</taxon>
        <taxon>Muscomorpha</taxon>
        <taxon>Ephydroidea</taxon>
        <taxon>Drosophilidae</taxon>
        <taxon>Scaptodrosophila</taxon>
    </lineage>
</organism>
<gene>
    <name evidence="5" type="primary">LOC115633669</name>
</gene>
<evidence type="ECO:0000313" key="4">
    <source>
        <dbReference type="Proteomes" id="UP000504634"/>
    </source>
</evidence>
<protein>
    <submittedName>
        <fullName evidence="5">Uncharacterized protein LOC115633669</fullName>
    </submittedName>
</protein>
<dbReference type="InterPro" id="IPR032732">
    <property type="entry name" value="SPATA6_N"/>
</dbReference>
<evidence type="ECO:0000256" key="1">
    <source>
        <dbReference type="ARBA" id="ARBA00006215"/>
    </source>
</evidence>
<dbReference type="PANTHER" id="PTHR16435">
    <property type="entry name" value="SPERMATOGENESIS-ASSOCIATED PROTEIN 6 SPATA6"/>
    <property type="match status" value="1"/>
</dbReference>
<comment type="similarity">
    <text evidence="1">Belongs to the SPATA6 family.</text>
</comment>
<dbReference type="GO" id="GO:0007283">
    <property type="term" value="P:spermatogenesis"/>
    <property type="evidence" value="ECO:0007669"/>
    <property type="project" value="InterPro"/>
</dbReference>
<accession>A0A6J2UF03</accession>
<dbReference type="AlphaFoldDB" id="A0A6J2UF03"/>
<keyword evidence="2" id="KW-0597">Phosphoprotein</keyword>
<reference evidence="5" key="1">
    <citation type="submission" date="2025-08" db="UniProtKB">
        <authorList>
            <consortium name="RefSeq"/>
        </authorList>
    </citation>
    <scope>IDENTIFICATION</scope>
    <source>
        <strain evidence="5">11010-0011.00</strain>
        <tissue evidence="5">Whole body</tissue>
    </source>
</reference>
<dbReference type="Proteomes" id="UP000504634">
    <property type="component" value="Unplaced"/>
</dbReference>
<dbReference type="Pfam" id="PF14909">
    <property type="entry name" value="SPATA6"/>
    <property type="match status" value="1"/>
</dbReference>
<evidence type="ECO:0000313" key="5">
    <source>
        <dbReference type="RefSeq" id="XP_030386974.1"/>
    </source>
</evidence>
<dbReference type="OrthoDB" id="5963614at2759"/>
<keyword evidence="4" id="KW-1185">Reference proteome</keyword>
<evidence type="ECO:0000259" key="3">
    <source>
        <dbReference type="Pfam" id="PF14909"/>
    </source>
</evidence>
<proteinExistence type="inferred from homology"/>
<feature type="domain" description="Spermatogenesis-associated protein 6 N-terminal" evidence="3">
    <location>
        <begin position="10"/>
        <end position="144"/>
    </location>
</feature>
<dbReference type="GO" id="GO:0032027">
    <property type="term" value="F:myosin light chain binding"/>
    <property type="evidence" value="ECO:0007669"/>
    <property type="project" value="InterPro"/>
</dbReference>
<dbReference type="InterPro" id="IPR042769">
    <property type="entry name" value="SPATA6_fam"/>
</dbReference>
<dbReference type="GO" id="GO:0120212">
    <property type="term" value="C:sperm head-tail coupling apparatus"/>
    <property type="evidence" value="ECO:0007669"/>
    <property type="project" value="InterPro"/>
</dbReference>
<dbReference type="GeneID" id="115633669"/>
<name>A0A6J2UF03_DROLE</name>
<dbReference type="PANTHER" id="PTHR16435:SF6">
    <property type="entry name" value="IP09370P"/>
    <property type="match status" value="1"/>
</dbReference>
<evidence type="ECO:0000256" key="2">
    <source>
        <dbReference type="ARBA" id="ARBA00022553"/>
    </source>
</evidence>